<sequence>MTVVSNDPAWWPTIITFREASYFQVAALIVVVYDWVLTFGQEIEFIWRQHWSLMTVLYISARYIGTVSPAMALLESAPFISLTDTVSGTLMYTIDWTFFLVNTALGVIMISRLYAMHQRSRNILVFLIVIFMAIEIAVVVINGMIQKDGLMQISPPVAEEYVLSGIHLCGYNLPADTQFLTEMTWILGTAWEILTLCLAVWAAVQHFRELQRPGWAVGDCFVVLINTHVFYFASFFAVSCIHLIYDLTPKIAELPPTGYAFCVGILSIASTVQMAVLGPRLILGLREYHAKLVANSDEGTAMTSIAFQERVHITTGSGV</sequence>
<evidence type="ECO:0000256" key="1">
    <source>
        <dbReference type="SAM" id="Phobius"/>
    </source>
</evidence>
<dbReference type="STRING" id="1314800.A0A1B7MQI0"/>
<gene>
    <name evidence="3" type="ORF">K503DRAFT_416586</name>
</gene>
<dbReference type="InterPro" id="IPR045340">
    <property type="entry name" value="DUF6533"/>
</dbReference>
<feature type="transmembrane region" description="Helical" evidence="1">
    <location>
        <begin position="183"/>
        <end position="204"/>
    </location>
</feature>
<feature type="transmembrane region" description="Helical" evidence="1">
    <location>
        <begin position="94"/>
        <end position="115"/>
    </location>
</feature>
<keyword evidence="1" id="KW-0812">Transmembrane</keyword>
<dbReference type="Proteomes" id="UP000092154">
    <property type="component" value="Unassembled WGS sequence"/>
</dbReference>
<reference evidence="3 4" key="1">
    <citation type="submission" date="2016-06" db="EMBL/GenBank/DDBJ databases">
        <title>Comparative genomics of the ectomycorrhizal sister species Rhizopogon vinicolor and Rhizopogon vesiculosus (Basidiomycota: Boletales) reveals a divergence of the mating type B locus.</title>
        <authorList>
            <consortium name="DOE Joint Genome Institute"/>
            <person name="Mujic A.B."/>
            <person name="Kuo A."/>
            <person name="Tritt A."/>
            <person name="Lipzen A."/>
            <person name="Chen C."/>
            <person name="Johnson J."/>
            <person name="Sharma A."/>
            <person name="Barry K."/>
            <person name="Grigoriev I.V."/>
            <person name="Spatafora J.W."/>
        </authorList>
    </citation>
    <scope>NUCLEOTIDE SEQUENCE [LARGE SCALE GENOMIC DNA]</scope>
    <source>
        <strain evidence="3 4">AM-OR11-026</strain>
    </source>
</reference>
<feature type="transmembrane region" description="Helical" evidence="1">
    <location>
        <begin position="122"/>
        <end position="145"/>
    </location>
</feature>
<feature type="transmembrane region" description="Helical" evidence="1">
    <location>
        <begin position="257"/>
        <end position="277"/>
    </location>
</feature>
<accession>A0A1B7MQI0</accession>
<dbReference type="InParanoid" id="A0A1B7MQI0"/>
<feature type="transmembrane region" description="Helical" evidence="1">
    <location>
        <begin position="216"/>
        <end position="245"/>
    </location>
</feature>
<feature type="transmembrane region" description="Helical" evidence="1">
    <location>
        <begin position="20"/>
        <end position="39"/>
    </location>
</feature>
<feature type="transmembrane region" description="Helical" evidence="1">
    <location>
        <begin position="51"/>
        <end position="74"/>
    </location>
</feature>
<evidence type="ECO:0000313" key="4">
    <source>
        <dbReference type="Proteomes" id="UP000092154"/>
    </source>
</evidence>
<keyword evidence="1" id="KW-0472">Membrane</keyword>
<keyword evidence="1" id="KW-1133">Transmembrane helix</keyword>
<dbReference type="EMBL" id="KV448561">
    <property type="protein sequence ID" value="OAX34848.1"/>
    <property type="molecule type" value="Genomic_DNA"/>
</dbReference>
<protein>
    <recommendedName>
        <fullName evidence="2">DUF6533 domain-containing protein</fullName>
    </recommendedName>
</protein>
<feature type="domain" description="DUF6533" evidence="2">
    <location>
        <begin position="22"/>
        <end position="65"/>
    </location>
</feature>
<proteinExistence type="predicted"/>
<dbReference type="OrthoDB" id="2671863at2759"/>
<name>A0A1B7MQI0_9AGAM</name>
<dbReference type="Pfam" id="PF20151">
    <property type="entry name" value="DUF6533"/>
    <property type="match status" value="1"/>
</dbReference>
<keyword evidence="4" id="KW-1185">Reference proteome</keyword>
<evidence type="ECO:0000313" key="3">
    <source>
        <dbReference type="EMBL" id="OAX34848.1"/>
    </source>
</evidence>
<dbReference type="AlphaFoldDB" id="A0A1B7MQI0"/>
<organism evidence="3 4">
    <name type="scientific">Rhizopogon vinicolor AM-OR11-026</name>
    <dbReference type="NCBI Taxonomy" id="1314800"/>
    <lineage>
        <taxon>Eukaryota</taxon>
        <taxon>Fungi</taxon>
        <taxon>Dikarya</taxon>
        <taxon>Basidiomycota</taxon>
        <taxon>Agaricomycotina</taxon>
        <taxon>Agaricomycetes</taxon>
        <taxon>Agaricomycetidae</taxon>
        <taxon>Boletales</taxon>
        <taxon>Suillineae</taxon>
        <taxon>Rhizopogonaceae</taxon>
        <taxon>Rhizopogon</taxon>
    </lineage>
</organism>
<evidence type="ECO:0000259" key="2">
    <source>
        <dbReference type="Pfam" id="PF20151"/>
    </source>
</evidence>